<evidence type="ECO:0000259" key="8">
    <source>
        <dbReference type="Pfam" id="PF12804"/>
    </source>
</evidence>
<evidence type="ECO:0000256" key="3">
    <source>
        <dbReference type="ARBA" id="ARBA00022723"/>
    </source>
</evidence>
<dbReference type="GO" id="GO:0016779">
    <property type="term" value="F:nucleotidyltransferase activity"/>
    <property type="evidence" value="ECO:0007669"/>
    <property type="project" value="UniProtKB-ARBA"/>
</dbReference>
<evidence type="ECO:0000256" key="6">
    <source>
        <dbReference type="ARBA" id="ARBA00023134"/>
    </source>
</evidence>
<evidence type="ECO:0000256" key="5">
    <source>
        <dbReference type="ARBA" id="ARBA00022842"/>
    </source>
</evidence>
<dbReference type="GO" id="GO:0005525">
    <property type="term" value="F:GTP binding"/>
    <property type="evidence" value="ECO:0007669"/>
    <property type="project" value="UniProtKB-KW"/>
</dbReference>
<keyword evidence="6" id="KW-0342">GTP-binding</keyword>
<dbReference type="InterPro" id="IPR025877">
    <property type="entry name" value="MobA-like_NTP_Trfase"/>
</dbReference>
<dbReference type="InterPro" id="IPR029044">
    <property type="entry name" value="Nucleotide-diphossugar_trans"/>
</dbReference>
<dbReference type="Gene3D" id="3.90.550.10">
    <property type="entry name" value="Spore Coat Polysaccharide Biosynthesis Protein SpsA, Chain A"/>
    <property type="match status" value="1"/>
</dbReference>
<keyword evidence="2" id="KW-0808">Transferase</keyword>
<proteinExistence type="predicted"/>
<dbReference type="CDD" id="cd02503">
    <property type="entry name" value="MobA"/>
    <property type="match status" value="1"/>
</dbReference>
<dbReference type="PANTHER" id="PTHR19136">
    <property type="entry name" value="MOLYBDENUM COFACTOR GUANYLYLTRANSFERASE"/>
    <property type="match status" value="1"/>
</dbReference>
<evidence type="ECO:0000256" key="4">
    <source>
        <dbReference type="ARBA" id="ARBA00022741"/>
    </source>
</evidence>
<dbReference type="EMBL" id="CAFBLP010000020">
    <property type="protein sequence ID" value="CAB4874526.1"/>
    <property type="molecule type" value="Genomic_DNA"/>
</dbReference>
<dbReference type="PANTHER" id="PTHR19136:SF81">
    <property type="entry name" value="MOLYBDENUM COFACTOR GUANYLYLTRANSFERASE"/>
    <property type="match status" value="1"/>
</dbReference>
<dbReference type="AlphaFoldDB" id="A0A6J7DV15"/>
<dbReference type="GO" id="GO:0006777">
    <property type="term" value="P:Mo-molybdopterin cofactor biosynthetic process"/>
    <property type="evidence" value="ECO:0007669"/>
    <property type="project" value="UniProtKB-KW"/>
</dbReference>
<keyword evidence="7" id="KW-0501">Molybdenum cofactor biosynthesis</keyword>
<protein>
    <submittedName>
        <fullName evidence="9">Unannotated protein</fullName>
    </submittedName>
</protein>
<evidence type="ECO:0000256" key="7">
    <source>
        <dbReference type="ARBA" id="ARBA00023150"/>
    </source>
</evidence>
<dbReference type="SUPFAM" id="SSF53448">
    <property type="entry name" value="Nucleotide-diphospho-sugar transferases"/>
    <property type="match status" value="1"/>
</dbReference>
<dbReference type="InterPro" id="IPR013482">
    <property type="entry name" value="Molybde_CF_guanTrfase"/>
</dbReference>
<name>A0A6J7DV15_9ZZZZ</name>
<evidence type="ECO:0000256" key="1">
    <source>
        <dbReference type="ARBA" id="ARBA00022490"/>
    </source>
</evidence>
<accession>A0A6J7DV15</accession>
<evidence type="ECO:0000256" key="2">
    <source>
        <dbReference type="ARBA" id="ARBA00022679"/>
    </source>
</evidence>
<evidence type="ECO:0000313" key="9">
    <source>
        <dbReference type="EMBL" id="CAB4874526.1"/>
    </source>
</evidence>
<keyword evidence="1" id="KW-0963">Cytoplasm</keyword>
<keyword evidence="3" id="KW-0479">Metal-binding</keyword>
<organism evidence="9">
    <name type="scientific">freshwater metagenome</name>
    <dbReference type="NCBI Taxonomy" id="449393"/>
    <lineage>
        <taxon>unclassified sequences</taxon>
        <taxon>metagenomes</taxon>
        <taxon>ecological metagenomes</taxon>
    </lineage>
</organism>
<dbReference type="Pfam" id="PF12804">
    <property type="entry name" value="NTP_transf_3"/>
    <property type="match status" value="1"/>
</dbReference>
<gene>
    <name evidence="9" type="ORF">UFOPK3376_01043</name>
</gene>
<dbReference type="GO" id="GO:0046872">
    <property type="term" value="F:metal ion binding"/>
    <property type="evidence" value="ECO:0007669"/>
    <property type="project" value="UniProtKB-KW"/>
</dbReference>
<reference evidence="9" key="1">
    <citation type="submission" date="2020-05" db="EMBL/GenBank/DDBJ databases">
        <authorList>
            <person name="Chiriac C."/>
            <person name="Salcher M."/>
            <person name="Ghai R."/>
            <person name="Kavagutti S V."/>
        </authorList>
    </citation>
    <scope>NUCLEOTIDE SEQUENCE</scope>
</reference>
<keyword evidence="5" id="KW-0460">Magnesium</keyword>
<sequence>MGTDKALLRLDGEAMVDRIGAVVRAAGCQRVVAIGPAHLAGGLESVADRSPGEGPLGGVITALIMLGEHASAVLVVACDMPWLDVAAVQVLVDAAGQAAGSMPPVDVVMAQTDRLEPLCALWSPSSLGRLQLAFGAGERAIHRALGGLTVLRVALPGDALRNVNTPDDLPRR</sequence>
<keyword evidence="4" id="KW-0547">Nucleotide-binding</keyword>
<feature type="domain" description="MobA-like NTP transferase" evidence="8">
    <location>
        <begin position="1"/>
        <end position="143"/>
    </location>
</feature>